<comment type="similarity">
    <text evidence="8">Belongs to the glycosyltransferase 2 family. CrtQ subfamily.</text>
</comment>
<dbReference type="CDD" id="cd00761">
    <property type="entry name" value="Glyco_tranf_GTA_type"/>
    <property type="match status" value="1"/>
</dbReference>
<comment type="subcellular location">
    <subcellularLocation>
        <location evidence="1">Cell membrane</location>
    </subcellularLocation>
</comment>
<evidence type="ECO:0000256" key="4">
    <source>
        <dbReference type="ARBA" id="ARBA00022679"/>
    </source>
</evidence>
<dbReference type="GO" id="GO:0005886">
    <property type="term" value="C:plasma membrane"/>
    <property type="evidence" value="ECO:0007669"/>
    <property type="project" value="UniProtKB-SubCell"/>
</dbReference>
<keyword evidence="2" id="KW-1003">Cell membrane</keyword>
<protein>
    <recommendedName>
        <fullName evidence="9">4,4'-diaponeurosporenoate glycosyltransferase</fullName>
    </recommendedName>
</protein>
<accession>A0A1X9LNG8</accession>
<keyword evidence="4" id="KW-0808">Transferase</keyword>
<evidence type="ECO:0000313" key="11">
    <source>
        <dbReference type="EMBL" id="ARJ06667.1"/>
    </source>
</evidence>
<evidence type="ECO:0000313" key="12">
    <source>
        <dbReference type="Proteomes" id="UP000192775"/>
    </source>
</evidence>
<dbReference type="Gene3D" id="3.90.550.10">
    <property type="entry name" value="Spore Coat Polysaccharide Biosynthesis Protein SpsA, Chain A"/>
    <property type="match status" value="1"/>
</dbReference>
<evidence type="ECO:0000256" key="7">
    <source>
        <dbReference type="ARBA" id="ARBA00037904"/>
    </source>
</evidence>
<evidence type="ECO:0000256" key="1">
    <source>
        <dbReference type="ARBA" id="ARBA00004236"/>
    </source>
</evidence>
<evidence type="ECO:0000256" key="2">
    <source>
        <dbReference type="ARBA" id="ARBA00022475"/>
    </source>
</evidence>
<organism evidence="11 12">
    <name type="scientific">Cnuibacter physcomitrellae</name>
    <dbReference type="NCBI Taxonomy" id="1619308"/>
    <lineage>
        <taxon>Bacteria</taxon>
        <taxon>Bacillati</taxon>
        <taxon>Actinomycetota</taxon>
        <taxon>Actinomycetes</taxon>
        <taxon>Micrococcales</taxon>
        <taxon>Microbacteriaceae</taxon>
        <taxon>Cnuibacter</taxon>
    </lineage>
</organism>
<comment type="function">
    <text evidence="6">Catalyzes the glycosylation of 4,4'-diaponeurosporenoate, i.e. the esterification of glucose at the C1'' position with the carboxyl group of 4,4'-diaponeurosporenic acid, to form glycosyl-4,4'-diaponeurosporenoate. This is a step in the biosynthesis of staphyloxanthin, an orange pigment present in most staphylococci strains.</text>
</comment>
<dbReference type="InterPro" id="IPR001173">
    <property type="entry name" value="Glyco_trans_2-like"/>
</dbReference>
<dbReference type="GO" id="GO:0016757">
    <property type="term" value="F:glycosyltransferase activity"/>
    <property type="evidence" value="ECO:0007669"/>
    <property type="project" value="UniProtKB-KW"/>
</dbReference>
<keyword evidence="12" id="KW-1185">Reference proteome</keyword>
<dbReference type="EMBL" id="CP020715">
    <property type="protein sequence ID" value="ARJ06667.1"/>
    <property type="molecule type" value="Genomic_DNA"/>
</dbReference>
<keyword evidence="3" id="KW-0328">Glycosyltransferase</keyword>
<evidence type="ECO:0000256" key="6">
    <source>
        <dbReference type="ARBA" id="ARBA00037281"/>
    </source>
</evidence>
<evidence type="ECO:0000256" key="9">
    <source>
        <dbReference type="ARBA" id="ARBA00040345"/>
    </source>
</evidence>
<dbReference type="SUPFAM" id="SSF53448">
    <property type="entry name" value="Nucleotide-diphospho-sugar transferases"/>
    <property type="match status" value="1"/>
</dbReference>
<evidence type="ECO:0000256" key="8">
    <source>
        <dbReference type="ARBA" id="ARBA00038120"/>
    </source>
</evidence>
<dbReference type="PANTHER" id="PTHR43646">
    <property type="entry name" value="GLYCOSYLTRANSFERASE"/>
    <property type="match status" value="1"/>
</dbReference>
<dbReference type="AlphaFoldDB" id="A0A1X9LNG8"/>
<name>A0A1X9LNG8_9MICO</name>
<dbReference type="PANTHER" id="PTHR43646:SF2">
    <property type="entry name" value="GLYCOSYLTRANSFERASE 2-LIKE DOMAIN-CONTAINING PROTEIN"/>
    <property type="match status" value="1"/>
</dbReference>
<evidence type="ECO:0000259" key="10">
    <source>
        <dbReference type="Pfam" id="PF00535"/>
    </source>
</evidence>
<reference evidence="11 12" key="1">
    <citation type="submission" date="2017-04" db="EMBL/GenBank/DDBJ databases">
        <authorList>
            <person name="Afonso C.L."/>
            <person name="Miller P.J."/>
            <person name="Scott M.A."/>
            <person name="Spackman E."/>
            <person name="Goraichik I."/>
            <person name="Dimitrov K.M."/>
            <person name="Suarez D.L."/>
            <person name="Swayne D.E."/>
        </authorList>
    </citation>
    <scope>NUCLEOTIDE SEQUENCE [LARGE SCALE GENOMIC DNA]</scope>
    <source>
        <strain evidence="12">XA(T)</strain>
    </source>
</reference>
<dbReference type="KEGG" id="cphy:B5808_16625"/>
<keyword evidence="5" id="KW-0472">Membrane</keyword>
<gene>
    <name evidence="11" type="ORF">B5808_16625</name>
</gene>
<dbReference type="InterPro" id="IPR029044">
    <property type="entry name" value="Nucleotide-diphossugar_trans"/>
</dbReference>
<dbReference type="Pfam" id="PF00535">
    <property type="entry name" value="Glycos_transf_2"/>
    <property type="match status" value="1"/>
</dbReference>
<comment type="pathway">
    <text evidence="7">Carotenoid biosynthesis; staphyloxanthin biosynthesis; staphyloxanthin from farnesyl diphosphate: step 4/5.</text>
</comment>
<sequence length="269" mass="29674">MRPRALPTVSVVIPVKDDRDELERCLRALAAQTVLPDEIVVVDNGSSDGSAEVALSFGVRVLAEPRPGIPAAASTGYDAARADVIGRLDADSVPDVRWVETIVTTFAAHPELDALTGPARFSDGPRAGRTALAALYLGAYRLALAPALGHVPLFGSNLALRRDAWRDVRRRIHLDPELHDDLDLSFHLGVRHRIRHEPRLRVSISQRPLWSLSALRVRFRRGFATVFAHWPADLPWRRWRRIVLARRAAARSERGAGRQAAASDQRSAG</sequence>
<evidence type="ECO:0000256" key="5">
    <source>
        <dbReference type="ARBA" id="ARBA00023136"/>
    </source>
</evidence>
<evidence type="ECO:0000256" key="3">
    <source>
        <dbReference type="ARBA" id="ARBA00022676"/>
    </source>
</evidence>
<dbReference type="Proteomes" id="UP000192775">
    <property type="component" value="Chromosome"/>
</dbReference>
<proteinExistence type="inferred from homology"/>
<dbReference type="STRING" id="1619308.B5808_16625"/>
<feature type="domain" description="Glycosyltransferase 2-like" evidence="10">
    <location>
        <begin position="10"/>
        <end position="164"/>
    </location>
</feature>